<dbReference type="PANTHER" id="PTHR43032">
    <property type="entry name" value="PROTEIN-METHIONINE-SULFOXIDE REDUCTASE"/>
    <property type="match status" value="1"/>
</dbReference>
<dbReference type="RefSeq" id="WP_135622249.1">
    <property type="nucleotide sequence ID" value="NZ_MPRL01000039.1"/>
</dbReference>
<keyword evidence="4 5" id="KW-0560">Oxidoreductase</keyword>
<proteinExistence type="inferred from homology"/>
<dbReference type="EC" id="1.8.5.-" evidence="5"/>
<keyword evidence="2 5" id="KW-0479">Metal-binding</keyword>
<dbReference type="InterPro" id="IPR022867">
    <property type="entry name" value="MsrP"/>
</dbReference>
<dbReference type="InterPro" id="IPR000572">
    <property type="entry name" value="OxRdtase_Mopterin-bd_dom"/>
</dbReference>
<feature type="binding site" evidence="5">
    <location>
        <begin position="226"/>
        <end position="228"/>
    </location>
    <ligand>
        <name>Mo-molybdopterin</name>
        <dbReference type="ChEBI" id="CHEBI:71302"/>
    </ligand>
</feature>
<feature type="binding site" evidence="5">
    <location>
        <begin position="71"/>
        <end position="72"/>
    </location>
    <ligand>
        <name>Mo-molybdopterin</name>
        <dbReference type="ChEBI" id="CHEBI:71302"/>
    </ligand>
</feature>
<evidence type="ECO:0000259" key="6">
    <source>
        <dbReference type="Pfam" id="PF00174"/>
    </source>
</evidence>
<feature type="domain" description="Oxidoreductase molybdopterin-binding" evidence="6">
    <location>
        <begin position="87"/>
        <end position="244"/>
    </location>
</feature>
<comment type="catalytic activity">
    <reaction evidence="5">
        <text>L-methionyl-[protein] + a quinone + H2O = L-methionyl-(R)-S-oxide-[protein] + a quinol</text>
        <dbReference type="Rhea" id="RHEA:51296"/>
        <dbReference type="Rhea" id="RHEA-COMP:12313"/>
        <dbReference type="Rhea" id="RHEA-COMP:12314"/>
        <dbReference type="ChEBI" id="CHEBI:15377"/>
        <dbReference type="ChEBI" id="CHEBI:16044"/>
        <dbReference type="ChEBI" id="CHEBI:24646"/>
        <dbReference type="ChEBI" id="CHEBI:45764"/>
        <dbReference type="ChEBI" id="CHEBI:132124"/>
    </reaction>
</comment>
<sequence length="311" mass="35707">MVIKSPSDITPSETTSESIYRQRRRFLQQSAALLGSALLPTTPLAAAPRSPYSTDEPLTPLKSITSYNNFYEFGTQKGDPSLRASALETEPWSVSIDGEVAKPTRFTLEDLLNPFSMEERNYRHRCVEGWSMVIPWLGFPLAALIKRVRPTSRAKYVAFTSLYDADRPLPGQQRRLLKWPYQEALRIDEATHPLTLLATGLYGDPLPNQNGAPLRLVVPWKYGFKSIKSIVRITLTEQRPKTTWNEMSDDYGFYANVTREHPEFKWSFNRERRIGELQKRDTLPFNGYAEQVAQLYPNGDPDLNLRRAHRR</sequence>
<feature type="binding site" evidence="5">
    <location>
        <position position="215"/>
    </location>
    <ligand>
        <name>Mo-molybdopterin</name>
        <dbReference type="ChEBI" id="CHEBI:71302"/>
    </ligand>
</feature>
<dbReference type="Proteomes" id="UP000191110">
    <property type="component" value="Unassembled WGS sequence"/>
</dbReference>
<name>A0A1T2L467_9GAMM</name>
<feature type="binding site" evidence="5">
    <location>
        <position position="68"/>
    </location>
    <ligand>
        <name>Mo-molybdopterin</name>
        <dbReference type="ChEBI" id="CHEBI:71302"/>
    </ligand>
</feature>
<comment type="cofactor">
    <cofactor evidence="5">
        <name>Mo-molybdopterin</name>
        <dbReference type="ChEBI" id="CHEBI:71302"/>
    </cofactor>
    <text evidence="5">Binds 1 Mo-molybdopterin (Mo-MPT) cofactor per subunit.</text>
</comment>
<dbReference type="InterPro" id="IPR006311">
    <property type="entry name" value="TAT_signal"/>
</dbReference>
<dbReference type="GO" id="GO:0043546">
    <property type="term" value="F:molybdopterin cofactor binding"/>
    <property type="evidence" value="ECO:0007669"/>
    <property type="project" value="UniProtKB-UniRule"/>
</dbReference>
<dbReference type="GO" id="GO:0030091">
    <property type="term" value="P:protein repair"/>
    <property type="evidence" value="ECO:0007669"/>
    <property type="project" value="UniProtKB-UniRule"/>
</dbReference>
<dbReference type="EMBL" id="MPRL01000039">
    <property type="protein sequence ID" value="OOZ39893.1"/>
    <property type="molecule type" value="Genomic_DNA"/>
</dbReference>
<comment type="PTM">
    <text evidence="5">Predicted to be exported by the Tat system. The position of the signal peptide cleavage has not been experimentally proven.</text>
</comment>
<keyword evidence="3 5" id="KW-0732">Signal</keyword>
<evidence type="ECO:0000313" key="7">
    <source>
        <dbReference type="EMBL" id="OOZ39893.1"/>
    </source>
</evidence>
<comment type="function">
    <text evidence="5">Part of the MsrPQ system that repairs oxidized periplasmic proteins containing methionine sulfoxide residues (Met-O), using respiratory chain electrons. Thus protects these proteins from oxidative-stress damage caused by reactive species of oxygen and chlorine generated by the host defense mechanisms. MsrPQ is essential for the maintenance of envelope integrity under bleach stress, rescuing a wide series of structurally unrelated periplasmic proteins from methionine oxidation. The catalytic subunit MsrP is non-stereospecific, being able to reduce both (R-) and (S-) diastereoisomers of methionine sulfoxide.</text>
</comment>
<dbReference type="GO" id="GO:0016672">
    <property type="term" value="F:oxidoreductase activity, acting on a sulfur group of donors, quinone or similar compound as acceptor"/>
    <property type="evidence" value="ECO:0007669"/>
    <property type="project" value="UniProtKB-UniRule"/>
</dbReference>
<dbReference type="PROSITE" id="PS51318">
    <property type="entry name" value="TAT"/>
    <property type="match status" value="1"/>
</dbReference>
<dbReference type="NCBIfam" id="NF003767">
    <property type="entry name" value="PRK05363.1"/>
    <property type="match status" value="1"/>
</dbReference>
<evidence type="ECO:0000256" key="1">
    <source>
        <dbReference type="ARBA" id="ARBA00022505"/>
    </source>
</evidence>
<dbReference type="AlphaFoldDB" id="A0A1T2L467"/>
<comment type="catalytic activity">
    <reaction evidence="5">
        <text>L-methionyl-[protein] + a quinone + H2O = L-methionyl-(S)-S-oxide-[protein] + a quinol</text>
        <dbReference type="Rhea" id="RHEA:51292"/>
        <dbReference type="Rhea" id="RHEA-COMP:12313"/>
        <dbReference type="Rhea" id="RHEA-COMP:12315"/>
        <dbReference type="ChEBI" id="CHEBI:15377"/>
        <dbReference type="ChEBI" id="CHEBI:16044"/>
        <dbReference type="ChEBI" id="CHEBI:24646"/>
        <dbReference type="ChEBI" id="CHEBI:44120"/>
        <dbReference type="ChEBI" id="CHEBI:132124"/>
    </reaction>
</comment>
<accession>A0A1T2L467</accession>
<protein>
    <recommendedName>
        <fullName evidence="5">Protein-methionine-sulfoxide reductase catalytic subunit MsrP</fullName>
        <ecNumber evidence="5">1.8.5.-</ecNumber>
    </recommendedName>
</protein>
<dbReference type="Gene3D" id="3.90.420.10">
    <property type="entry name" value="Oxidoreductase, molybdopterin-binding domain"/>
    <property type="match status" value="1"/>
</dbReference>
<evidence type="ECO:0000256" key="5">
    <source>
        <dbReference type="HAMAP-Rule" id="MF_01206"/>
    </source>
</evidence>
<evidence type="ECO:0000256" key="3">
    <source>
        <dbReference type="ARBA" id="ARBA00022729"/>
    </source>
</evidence>
<gene>
    <name evidence="5" type="primary">msrP</name>
    <name evidence="7" type="ORF">BOW53_09830</name>
</gene>
<organism evidence="7 8">
    <name type="scientific">Solemya pervernicosa gill symbiont</name>
    <dbReference type="NCBI Taxonomy" id="642797"/>
    <lineage>
        <taxon>Bacteria</taxon>
        <taxon>Pseudomonadati</taxon>
        <taxon>Pseudomonadota</taxon>
        <taxon>Gammaproteobacteria</taxon>
        <taxon>sulfur-oxidizing symbionts</taxon>
    </lineage>
</organism>
<comment type="similarity">
    <text evidence="5">Belongs to the MsrP family.</text>
</comment>
<dbReference type="Pfam" id="PF00174">
    <property type="entry name" value="Oxidored_molyb"/>
    <property type="match status" value="1"/>
</dbReference>
<dbReference type="SUPFAM" id="SSF56524">
    <property type="entry name" value="Oxidoreductase molybdopterin-binding domain"/>
    <property type="match status" value="1"/>
</dbReference>
<evidence type="ECO:0000256" key="4">
    <source>
        <dbReference type="ARBA" id="ARBA00023002"/>
    </source>
</evidence>
<feature type="binding site" evidence="5">
    <location>
        <position position="126"/>
    </location>
    <ligand>
        <name>Mo-molybdopterin</name>
        <dbReference type="ChEBI" id="CHEBI:71302"/>
    </ligand>
    <ligandPart>
        <name>Mo</name>
        <dbReference type="ChEBI" id="CHEBI:28685"/>
    </ligandPart>
</feature>
<evidence type="ECO:0000256" key="2">
    <source>
        <dbReference type="ARBA" id="ARBA00022723"/>
    </source>
</evidence>
<dbReference type="PANTHER" id="PTHR43032:SF3">
    <property type="entry name" value="PROTEIN-METHIONINE-SULFOXIDE REDUCTASE CATALYTIC SUBUNIT MSRP"/>
    <property type="match status" value="1"/>
</dbReference>
<dbReference type="GO" id="GO:0046872">
    <property type="term" value="F:metal ion binding"/>
    <property type="evidence" value="ECO:0007669"/>
    <property type="project" value="UniProtKB-KW"/>
</dbReference>
<keyword evidence="1 5" id="KW-0500">Molybdenum</keyword>
<keyword evidence="8" id="KW-1185">Reference proteome</keyword>
<evidence type="ECO:0000313" key="8">
    <source>
        <dbReference type="Proteomes" id="UP000191110"/>
    </source>
</evidence>
<comment type="subunit">
    <text evidence="5">Heterodimer of a catalytic subunit (MsrP) and a heme-binding subunit (MsrQ).</text>
</comment>
<comment type="caution">
    <text evidence="7">The sequence shown here is derived from an EMBL/GenBank/DDBJ whole genome shotgun (WGS) entry which is preliminary data.</text>
</comment>
<feature type="binding site" evidence="5">
    <location>
        <position position="210"/>
    </location>
    <ligand>
        <name>Mo-molybdopterin</name>
        <dbReference type="ChEBI" id="CHEBI:71302"/>
    </ligand>
</feature>
<dbReference type="HAMAP" id="MF_01206">
    <property type="entry name" value="MsrP"/>
    <property type="match status" value="1"/>
</dbReference>
<reference evidence="7 8" key="1">
    <citation type="submission" date="2016-11" db="EMBL/GenBank/DDBJ databases">
        <title>Mixed transmission modes and dynamic genome evolution in an obligate animal-bacterial symbiosis.</title>
        <authorList>
            <person name="Russell S.L."/>
            <person name="Corbett-Detig R.B."/>
            <person name="Cavanaugh C.M."/>
        </authorList>
    </citation>
    <scope>NUCLEOTIDE SEQUENCE [LARGE SCALE GENOMIC DNA]</scope>
    <source>
        <strain evidence="7">Sveles-Q1</strain>
    </source>
</reference>
<dbReference type="InterPro" id="IPR036374">
    <property type="entry name" value="OxRdtase_Mopterin-bd_sf"/>
</dbReference>
<feature type="binding site" evidence="5">
    <location>
        <position position="161"/>
    </location>
    <ligand>
        <name>Mo-molybdopterin</name>
        <dbReference type="ChEBI" id="CHEBI:71302"/>
    </ligand>
</feature>
<dbReference type="OrthoDB" id="9795587at2"/>